<organism evidence="1 2">
    <name type="scientific">Ascaris lumbricoides</name>
    <name type="common">Giant roundworm</name>
    <dbReference type="NCBI Taxonomy" id="6252"/>
    <lineage>
        <taxon>Eukaryota</taxon>
        <taxon>Metazoa</taxon>
        <taxon>Ecdysozoa</taxon>
        <taxon>Nematoda</taxon>
        <taxon>Chromadorea</taxon>
        <taxon>Rhabditida</taxon>
        <taxon>Spirurina</taxon>
        <taxon>Ascaridomorpha</taxon>
        <taxon>Ascaridoidea</taxon>
        <taxon>Ascarididae</taxon>
        <taxon>Ascaris</taxon>
    </lineage>
</organism>
<dbReference type="WBParaSite" id="ALUE_0000230301-mRNA-1">
    <property type="protein sequence ID" value="ALUE_0000230301-mRNA-1"/>
    <property type="gene ID" value="ALUE_0000230301"/>
</dbReference>
<protein>
    <submittedName>
        <fullName evidence="2">Secreted protein</fullName>
    </submittedName>
</protein>
<accession>A0A0M3HLA8</accession>
<proteinExistence type="predicted"/>
<evidence type="ECO:0000313" key="2">
    <source>
        <dbReference type="WBParaSite" id="ALUE_0000230301-mRNA-1"/>
    </source>
</evidence>
<name>A0A0M3HLA8_ASCLU</name>
<sequence>MLTLIFIRRKVDNNFGETSHFFSLTIAAIARAPYAECRRETSAANNCDNASQHSSITYIQYQLITLLYQNKHRKCAIP</sequence>
<reference evidence="2" key="1">
    <citation type="submission" date="2017-02" db="UniProtKB">
        <authorList>
            <consortium name="WormBaseParasite"/>
        </authorList>
    </citation>
    <scope>IDENTIFICATION</scope>
</reference>
<keyword evidence="1" id="KW-1185">Reference proteome</keyword>
<evidence type="ECO:0000313" key="1">
    <source>
        <dbReference type="Proteomes" id="UP000036681"/>
    </source>
</evidence>
<dbReference type="Proteomes" id="UP000036681">
    <property type="component" value="Unplaced"/>
</dbReference>
<dbReference type="AlphaFoldDB" id="A0A0M3HLA8"/>